<dbReference type="InterPro" id="IPR011991">
    <property type="entry name" value="ArsR-like_HTH"/>
</dbReference>
<organism evidence="1">
    <name type="scientific">Singulisphaera sp. Ch08</name>
    <dbReference type="NCBI Taxonomy" id="3120278"/>
    <lineage>
        <taxon>Bacteria</taxon>
        <taxon>Pseudomonadati</taxon>
        <taxon>Planctomycetota</taxon>
        <taxon>Planctomycetia</taxon>
        <taxon>Isosphaerales</taxon>
        <taxon>Isosphaeraceae</taxon>
        <taxon>Singulisphaera</taxon>
    </lineage>
</organism>
<dbReference type="InterPro" id="IPR036388">
    <property type="entry name" value="WH-like_DNA-bd_sf"/>
</dbReference>
<dbReference type="SUPFAM" id="SSF46785">
    <property type="entry name" value="Winged helix' DNA-binding domain"/>
    <property type="match status" value="1"/>
</dbReference>
<dbReference type="EMBL" id="CP155447">
    <property type="protein sequence ID" value="XBH02546.1"/>
    <property type="molecule type" value="Genomic_DNA"/>
</dbReference>
<dbReference type="Gene3D" id="1.10.10.10">
    <property type="entry name" value="Winged helix-like DNA-binding domain superfamily/Winged helix DNA-binding domain"/>
    <property type="match status" value="1"/>
</dbReference>
<dbReference type="AlphaFoldDB" id="A0AAU7CBK6"/>
<dbReference type="CDD" id="cd00090">
    <property type="entry name" value="HTH_ARSR"/>
    <property type="match status" value="1"/>
</dbReference>
<dbReference type="Pfam" id="PF12840">
    <property type="entry name" value="HTH_20"/>
    <property type="match status" value="1"/>
</dbReference>
<protein>
    <submittedName>
        <fullName evidence="1">Helix-turn-helix domain-containing protein</fullName>
    </submittedName>
</protein>
<gene>
    <name evidence="1" type="ORF">V5E97_30085</name>
</gene>
<evidence type="ECO:0000313" key="1">
    <source>
        <dbReference type="EMBL" id="XBH02546.1"/>
    </source>
</evidence>
<name>A0AAU7CBK6_9BACT</name>
<dbReference type="RefSeq" id="WP_406695288.1">
    <property type="nucleotide sequence ID" value="NZ_CP155447.1"/>
</dbReference>
<dbReference type="GO" id="GO:0006355">
    <property type="term" value="P:regulation of DNA-templated transcription"/>
    <property type="evidence" value="ECO:0007669"/>
    <property type="project" value="UniProtKB-ARBA"/>
</dbReference>
<sequence length="200" mass="22078">MIDLEVIDDPGTATIALDPVRCRLLSEMVEPASAATLATRVGLTRQKVNYHLRTLEAHGLVKVAEERQWGGLTERLMVATAASYLVSPVALGPIASDPGRMADQLSASYLIALAARLIREVSALLRRSREADKRLPSLSMDTEIRFRSAAERAAFSHEFTDAITQLVARYHDESGPDGRWHRLVVMAHPLPHQPIPKEQV</sequence>
<reference evidence="1" key="1">
    <citation type="submission" date="2024-05" db="EMBL/GenBank/DDBJ databases">
        <title>Planctomycetes of the genus Singulisphaera possess chitinolytic capabilities.</title>
        <authorList>
            <person name="Ivanova A."/>
        </authorList>
    </citation>
    <scope>NUCLEOTIDE SEQUENCE</scope>
    <source>
        <strain evidence="1">Ch08T</strain>
    </source>
</reference>
<dbReference type="InterPro" id="IPR036390">
    <property type="entry name" value="WH_DNA-bd_sf"/>
</dbReference>
<proteinExistence type="predicted"/>
<accession>A0AAU7CBK6</accession>